<protein>
    <submittedName>
        <fullName evidence="1">Uncharacterized protein</fullName>
    </submittedName>
</protein>
<dbReference type="Proteomes" id="UP001151760">
    <property type="component" value="Unassembled WGS sequence"/>
</dbReference>
<name>A0ABQ5JBC8_9ASTR</name>
<proteinExistence type="predicted"/>
<organism evidence="1 2">
    <name type="scientific">Tanacetum coccineum</name>
    <dbReference type="NCBI Taxonomy" id="301880"/>
    <lineage>
        <taxon>Eukaryota</taxon>
        <taxon>Viridiplantae</taxon>
        <taxon>Streptophyta</taxon>
        <taxon>Embryophyta</taxon>
        <taxon>Tracheophyta</taxon>
        <taxon>Spermatophyta</taxon>
        <taxon>Magnoliopsida</taxon>
        <taxon>eudicotyledons</taxon>
        <taxon>Gunneridae</taxon>
        <taxon>Pentapetalae</taxon>
        <taxon>asterids</taxon>
        <taxon>campanulids</taxon>
        <taxon>Asterales</taxon>
        <taxon>Asteraceae</taxon>
        <taxon>Asteroideae</taxon>
        <taxon>Anthemideae</taxon>
        <taxon>Anthemidinae</taxon>
        <taxon>Tanacetum</taxon>
    </lineage>
</organism>
<evidence type="ECO:0000313" key="2">
    <source>
        <dbReference type="Proteomes" id="UP001151760"/>
    </source>
</evidence>
<comment type="caution">
    <text evidence="1">The sequence shown here is derived from an EMBL/GenBank/DDBJ whole genome shotgun (WGS) entry which is preliminary data.</text>
</comment>
<reference evidence="1" key="2">
    <citation type="submission" date="2022-01" db="EMBL/GenBank/DDBJ databases">
        <authorList>
            <person name="Yamashiro T."/>
            <person name="Shiraishi A."/>
            <person name="Satake H."/>
            <person name="Nakayama K."/>
        </authorList>
    </citation>
    <scope>NUCLEOTIDE SEQUENCE</scope>
</reference>
<gene>
    <name evidence="1" type="ORF">Tco_1125203</name>
</gene>
<evidence type="ECO:0000313" key="1">
    <source>
        <dbReference type="EMBL" id="GJU08773.1"/>
    </source>
</evidence>
<accession>A0ABQ5JBC8</accession>
<sequence length="75" mass="8684">MRGNNNTITFLMEVVICESEAMDHMITKTSTRSSDPFKHMVYYTKRKRVMTFGDSYAVTCTLDEQLCVQAKEHVN</sequence>
<reference evidence="1" key="1">
    <citation type="journal article" date="2022" name="Int. J. Mol. Sci.">
        <title>Draft Genome of Tanacetum Coccineum: Genomic Comparison of Closely Related Tanacetum-Family Plants.</title>
        <authorList>
            <person name="Yamashiro T."/>
            <person name="Shiraishi A."/>
            <person name="Nakayama K."/>
            <person name="Satake H."/>
        </authorList>
    </citation>
    <scope>NUCLEOTIDE SEQUENCE</scope>
</reference>
<keyword evidence="2" id="KW-1185">Reference proteome</keyword>
<dbReference type="EMBL" id="BQNB010021666">
    <property type="protein sequence ID" value="GJU08773.1"/>
    <property type="molecule type" value="Genomic_DNA"/>
</dbReference>